<keyword evidence="3" id="KW-0813">Transport</keyword>
<feature type="signal peptide" evidence="6">
    <location>
        <begin position="1"/>
        <end position="27"/>
    </location>
</feature>
<evidence type="ECO:0000256" key="1">
    <source>
        <dbReference type="ARBA" id="ARBA00004196"/>
    </source>
</evidence>
<dbReference type="Pfam" id="PF01497">
    <property type="entry name" value="Peripla_BP_2"/>
    <property type="match status" value="1"/>
</dbReference>
<feature type="chain" id="PRO_5045611941" evidence="6">
    <location>
        <begin position="28"/>
        <end position="337"/>
    </location>
</feature>
<dbReference type="CDD" id="cd01146">
    <property type="entry name" value="FhuD"/>
    <property type="match status" value="1"/>
</dbReference>
<organism evidence="8 9">
    <name type="scientific">Polymorphospora lycopeni</name>
    <dbReference type="NCBI Taxonomy" id="3140240"/>
    <lineage>
        <taxon>Bacteria</taxon>
        <taxon>Bacillati</taxon>
        <taxon>Actinomycetota</taxon>
        <taxon>Actinomycetes</taxon>
        <taxon>Micromonosporales</taxon>
        <taxon>Micromonosporaceae</taxon>
        <taxon>Polymorphospora</taxon>
    </lineage>
</organism>
<feature type="domain" description="Fe/B12 periplasmic-binding" evidence="7">
    <location>
        <begin position="58"/>
        <end position="337"/>
    </location>
</feature>
<keyword evidence="9" id="KW-1185">Reference proteome</keyword>
<dbReference type="PROSITE" id="PS50983">
    <property type="entry name" value="FE_B12_PBP"/>
    <property type="match status" value="1"/>
</dbReference>
<evidence type="ECO:0000256" key="2">
    <source>
        <dbReference type="ARBA" id="ARBA00008814"/>
    </source>
</evidence>
<comment type="subcellular location">
    <subcellularLocation>
        <location evidence="1">Cell envelope</location>
    </subcellularLocation>
</comment>
<dbReference type="PANTHER" id="PTHR30532:SF25">
    <property type="entry name" value="IRON(III) DICITRATE-BINDING PERIPLASMIC PROTEIN"/>
    <property type="match status" value="1"/>
</dbReference>
<dbReference type="PROSITE" id="PS51257">
    <property type="entry name" value="PROKAR_LIPOPROTEIN"/>
    <property type="match status" value="1"/>
</dbReference>
<evidence type="ECO:0000313" key="8">
    <source>
        <dbReference type="EMBL" id="MFB6398011.1"/>
    </source>
</evidence>
<protein>
    <submittedName>
        <fullName evidence="8">Iron-siderophore ABC transporter substrate-binding protein</fullName>
    </submittedName>
</protein>
<dbReference type="Proteomes" id="UP001582793">
    <property type="component" value="Unassembled WGS sequence"/>
</dbReference>
<name>A0ABV5D3Y9_9ACTN</name>
<feature type="region of interest" description="Disordered" evidence="5">
    <location>
        <begin position="28"/>
        <end position="49"/>
    </location>
</feature>
<proteinExistence type="inferred from homology"/>
<dbReference type="Gene3D" id="3.40.50.1980">
    <property type="entry name" value="Nitrogenase molybdenum iron protein domain"/>
    <property type="match status" value="2"/>
</dbReference>
<evidence type="ECO:0000259" key="7">
    <source>
        <dbReference type="PROSITE" id="PS50983"/>
    </source>
</evidence>
<dbReference type="PANTHER" id="PTHR30532">
    <property type="entry name" value="IRON III DICITRATE-BINDING PERIPLASMIC PROTEIN"/>
    <property type="match status" value="1"/>
</dbReference>
<comment type="caution">
    <text evidence="8">The sequence shown here is derived from an EMBL/GenBank/DDBJ whole genome shotgun (WGS) entry which is preliminary data.</text>
</comment>
<accession>A0ABV5D3Y9</accession>
<evidence type="ECO:0000256" key="5">
    <source>
        <dbReference type="SAM" id="MobiDB-lite"/>
    </source>
</evidence>
<dbReference type="InterPro" id="IPR002491">
    <property type="entry name" value="ABC_transptr_periplasmic_BD"/>
</dbReference>
<reference evidence="8 9" key="1">
    <citation type="submission" date="2024-04" db="EMBL/GenBank/DDBJ databases">
        <title>Polymorphospora sp. isolated from Baiyangdian Lake in Xiong'an New Area.</title>
        <authorList>
            <person name="Zhang X."/>
            <person name="Liu J."/>
        </authorList>
    </citation>
    <scope>NUCLEOTIDE SEQUENCE [LARGE SCALE GENOMIC DNA]</scope>
    <source>
        <strain evidence="8 9">2-325</strain>
    </source>
</reference>
<feature type="compositionally biased region" description="Polar residues" evidence="5">
    <location>
        <begin position="28"/>
        <end position="42"/>
    </location>
</feature>
<evidence type="ECO:0000256" key="4">
    <source>
        <dbReference type="ARBA" id="ARBA00022729"/>
    </source>
</evidence>
<dbReference type="SUPFAM" id="SSF53807">
    <property type="entry name" value="Helical backbone' metal receptor"/>
    <property type="match status" value="1"/>
</dbReference>
<evidence type="ECO:0000256" key="3">
    <source>
        <dbReference type="ARBA" id="ARBA00022448"/>
    </source>
</evidence>
<dbReference type="RefSeq" id="WP_375736909.1">
    <property type="nucleotide sequence ID" value="NZ_JBCGDC010000190.1"/>
</dbReference>
<evidence type="ECO:0000313" key="9">
    <source>
        <dbReference type="Proteomes" id="UP001582793"/>
    </source>
</evidence>
<evidence type="ECO:0000256" key="6">
    <source>
        <dbReference type="SAM" id="SignalP"/>
    </source>
</evidence>
<gene>
    <name evidence="8" type="ORF">AAFH96_33780</name>
</gene>
<dbReference type="InterPro" id="IPR051313">
    <property type="entry name" value="Bact_iron-sidero_bind"/>
</dbReference>
<sequence length="337" mass="34173">MERRGTRRTRTAGAVTGALLTLLAATACQSTEPSTPDGSRTVTDGKGAQVTVPAEPARVIALSEPTLDGALALGLTVVGTTSGRGQGAVSAYLADKAAGIPVVASVAGPNLEQILTLTPDLILTDGTVSADDSVLDKLAGIAPTVYISPTGADWQTAFTTLGDVVNRAAETEQVLAGYRGRVDEIKAGLGPNTGATVSIVRWGLGQPSVLLRELPPSKVLADLGLRRPPAQDRDGPGHSQPVSRENLDQLDADWMFFGTLGGATSPEGGNTGSAADVGRAASAAMLDNAVQTPGFTALRAYRDQRIVPVDGSAWTSAGGPLAATVILTDVAGAMTAG</sequence>
<keyword evidence="4 6" id="KW-0732">Signal</keyword>
<comment type="similarity">
    <text evidence="2">Belongs to the bacterial solute-binding protein 8 family.</text>
</comment>
<dbReference type="EMBL" id="JBCGDC010000190">
    <property type="protein sequence ID" value="MFB6398011.1"/>
    <property type="molecule type" value="Genomic_DNA"/>
</dbReference>